<dbReference type="PANTHER" id="PTHR16222:SF24">
    <property type="entry name" value="ADP-RIBOSYLHYDROLASE ARH3"/>
    <property type="match status" value="1"/>
</dbReference>
<protein>
    <submittedName>
        <fullName evidence="3">ADP-ribosylglycohydrolase</fullName>
    </submittedName>
</protein>
<comment type="similarity">
    <text evidence="1">Belongs to the ADP-ribosylglycohydrolase family.</text>
</comment>
<organism evidence="3 4">
    <name type="scientific">Arthrobacter russicus</name>
    <dbReference type="NCBI Taxonomy" id="172040"/>
    <lineage>
        <taxon>Bacteria</taxon>
        <taxon>Bacillati</taxon>
        <taxon>Actinomycetota</taxon>
        <taxon>Actinomycetes</taxon>
        <taxon>Micrococcales</taxon>
        <taxon>Micrococcaceae</taxon>
        <taxon>Arthrobacter</taxon>
    </lineage>
</organism>
<dbReference type="Proteomes" id="UP001185069">
    <property type="component" value="Unassembled WGS sequence"/>
</dbReference>
<dbReference type="RefSeq" id="WP_309796025.1">
    <property type="nucleotide sequence ID" value="NZ_BAAAHY010000006.1"/>
</dbReference>
<evidence type="ECO:0000256" key="2">
    <source>
        <dbReference type="ARBA" id="ARBA00022801"/>
    </source>
</evidence>
<evidence type="ECO:0000313" key="3">
    <source>
        <dbReference type="EMBL" id="MDR6268376.1"/>
    </source>
</evidence>
<dbReference type="Gene3D" id="1.10.4080.10">
    <property type="entry name" value="ADP-ribosylation/Crystallin J1"/>
    <property type="match status" value="1"/>
</dbReference>
<sequence>MQISFASRVHGCLMGGALGDAFGYLVEFDDTATIKRRFGPAGLLDLFQAAGPVEFSDDTQLTLYTVDGLAEALEWAQQGVPADPTACLWLAYLRWLRSQGESPVLDSAPVPPLRWIDSQAVLQQQRHPGKACLNSLKTGEMGTLFRPIDPEAKGCGSVMRSAPFGLIGHLEPATVAKMSMNGAALTHGHPVAIQASAGFSWLIHQLAVAQLPLDAAVASMLGYLRELPAEPDLLDRIETAVALGSAERHSPDRQLRGDELCAAVGAGWVADEALAVAVYAVLASSDPAAGPSEHFRAAIRIAANHPGDSDSTASIAGNILGAYYGMAGLPEDWLRVAEAPELIQAMADLLLRSSGLEPAADGARD</sequence>
<evidence type="ECO:0000256" key="1">
    <source>
        <dbReference type="ARBA" id="ARBA00010702"/>
    </source>
</evidence>
<dbReference type="PANTHER" id="PTHR16222">
    <property type="entry name" value="ADP-RIBOSYLGLYCOHYDROLASE"/>
    <property type="match status" value="1"/>
</dbReference>
<dbReference type="InterPro" id="IPR036705">
    <property type="entry name" value="Ribosyl_crysJ1_sf"/>
</dbReference>
<dbReference type="Pfam" id="PF03747">
    <property type="entry name" value="ADP_ribosyl_GH"/>
    <property type="match status" value="1"/>
</dbReference>
<accession>A0ABU1J7H4</accession>
<keyword evidence="2" id="KW-0378">Hydrolase</keyword>
<dbReference type="InterPro" id="IPR050792">
    <property type="entry name" value="ADP-ribosylglycohydrolase"/>
</dbReference>
<name>A0ABU1J7H4_9MICC</name>
<evidence type="ECO:0000313" key="4">
    <source>
        <dbReference type="Proteomes" id="UP001185069"/>
    </source>
</evidence>
<reference evidence="3 4" key="1">
    <citation type="submission" date="2023-07" db="EMBL/GenBank/DDBJ databases">
        <title>Sequencing the genomes of 1000 actinobacteria strains.</title>
        <authorList>
            <person name="Klenk H.-P."/>
        </authorList>
    </citation>
    <scope>NUCLEOTIDE SEQUENCE [LARGE SCALE GENOMIC DNA]</scope>
    <source>
        <strain evidence="3 4">DSM 14555</strain>
    </source>
</reference>
<gene>
    <name evidence="3" type="ORF">JOE69_000614</name>
</gene>
<dbReference type="EMBL" id="JAVDQF010000001">
    <property type="protein sequence ID" value="MDR6268376.1"/>
    <property type="molecule type" value="Genomic_DNA"/>
</dbReference>
<dbReference type="SUPFAM" id="SSF101478">
    <property type="entry name" value="ADP-ribosylglycohydrolase"/>
    <property type="match status" value="1"/>
</dbReference>
<proteinExistence type="inferred from homology"/>
<comment type="caution">
    <text evidence="3">The sequence shown here is derived from an EMBL/GenBank/DDBJ whole genome shotgun (WGS) entry which is preliminary data.</text>
</comment>
<keyword evidence="4" id="KW-1185">Reference proteome</keyword>
<dbReference type="InterPro" id="IPR005502">
    <property type="entry name" value="Ribosyl_crysJ1"/>
</dbReference>